<dbReference type="AlphaFoldDB" id="A0A1K1RMF4"/>
<proteinExistence type="predicted"/>
<protein>
    <recommendedName>
        <fullName evidence="3">DUF559 domain-containing protein</fullName>
    </recommendedName>
</protein>
<dbReference type="STRING" id="546364.SAMN04489730_3615"/>
<evidence type="ECO:0008006" key="3">
    <source>
        <dbReference type="Google" id="ProtNLM"/>
    </source>
</evidence>
<evidence type="ECO:0000313" key="2">
    <source>
        <dbReference type="Proteomes" id="UP000182740"/>
    </source>
</evidence>
<sequence>MGRIRPFAAGFARFLSGRRDHSRGMYRATWTILPHPSEPSDEQRLRAGLLRGGGRSMVTGLWALRRHGLCQTPDPHQVHLLVPHQREVGSAGFALVERTTRLPNAVIRDGLPIAPVHRAVLDGARRIRDFDVVQGMLAEAVQRRRCTPEQLDRELSRGSQRGSAIPRRALQALLQGAESVAEADAWEVWKHSGLPAAEWNVSVFDRHGGFIAKPDAWCEDVAFAWEIDSRNYHEGGDHYATTLARNARYSAAGIVCLQTLPSRLRTEPAVVITELRDTYAAACARPRPPVTCRR</sequence>
<accession>A0A1K1RMF4</accession>
<reference evidence="2" key="1">
    <citation type="submission" date="2016-11" db="EMBL/GenBank/DDBJ databases">
        <authorList>
            <person name="Varghese N."/>
            <person name="Submissions S."/>
        </authorList>
    </citation>
    <scope>NUCLEOTIDE SEQUENCE [LARGE SCALE GENOMIC DNA]</scope>
    <source>
        <strain evidence="2">DSM 44671</strain>
    </source>
</reference>
<keyword evidence="2" id="KW-1185">Reference proteome</keyword>
<name>A0A1K1RMF4_9PSEU</name>
<gene>
    <name evidence="1" type="ORF">SAMN04489730_3615</name>
</gene>
<dbReference type="Proteomes" id="UP000182740">
    <property type="component" value="Unassembled WGS sequence"/>
</dbReference>
<dbReference type="EMBL" id="FPJG01000006">
    <property type="protein sequence ID" value="SFW73459.1"/>
    <property type="molecule type" value="Genomic_DNA"/>
</dbReference>
<evidence type="ECO:0000313" key="1">
    <source>
        <dbReference type="EMBL" id="SFW73459.1"/>
    </source>
</evidence>
<organism evidence="1 2">
    <name type="scientific">Amycolatopsis australiensis</name>
    <dbReference type="NCBI Taxonomy" id="546364"/>
    <lineage>
        <taxon>Bacteria</taxon>
        <taxon>Bacillati</taxon>
        <taxon>Actinomycetota</taxon>
        <taxon>Actinomycetes</taxon>
        <taxon>Pseudonocardiales</taxon>
        <taxon>Pseudonocardiaceae</taxon>
        <taxon>Amycolatopsis</taxon>
    </lineage>
</organism>